<dbReference type="InterPro" id="IPR000999">
    <property type="entry name" value="RNase_III_dom"/>
</dbReference>
<dbReference type="Pfam" id="PF00636">
    <property type="entry name" value="Ribonuclease_3"/>
    <property type="match status" value="1"/>
</dbReference>
<dbReference type="GO" id="GO:0006396">
    <property type="term" value="P:RNA processing"/>
    <property type="evidence" value="ECO:0007669"/>
    <property type="project" value="InterPro"/>
</dbReference>
<accession>A0A6C0AXS8</accession>
<dbReference type="CDD" id="cd00593">
    <property type="entry name" value="RIBOc"/>
    <property type="match status" value="1"/>
</dbReference>
<dbReference type="InterPro" id="IPR036389">
    <property type="entry name" value="RNase_III_sf"/>
</dbReference>
<evidence type="ECO:0000259" key="2">
    <source>
        <dbReference type="PROSITE" id="PS50142"/>
    </source>
</evidence>
<dbReference type="PROSITE" id="PS00517">
    <property type="entry name" value="RNASE_3_1"/>
    <property type="match status" value="1"/>
</dbReference>
<dbReference type="EMBL" id="MN738813">
    <property type="protein sequence ID" value="QHS84777.1"/>
    <property type="molecule type" value="Genomic_DNA"/>
</dbReference>
<sequence length="336" mass="39363">MEIENSENIKNTDDIICKDEELIFNPYNSLNVEITLKEINSILHNYGVNYTIDNINLYKRAFIHKSYTKRPILENEAADIKIAEKPYNCLPLKTKSNERLEFVGDGVLECITKFYLYKRFPKADEGFMTEKKIALVKNEHIGKLAYEMKLHKWFILSKHAEEKNTRLNFKKLGCLFEAFLAALFLDVNKVSIKDENGWFENHFLTGPGFQMAQIFIENIYEKHVDWIQLIKTDDNYKNRLQVIIQKEFKITPDYLELNHDIENGYEMGVYICLGQEIHEVKADEAIDYKEFGSLAKIHEKLDEDGKLFIFLGKGLHKIKKKAEQIACEKGIKLFEQ</sequence>
<dbReference type="PROSITE" id="PS50142">
    <property type="entry name" value="RNASE_3_2"/>
    <property type="match status" value="1"/>
</dbReference>
<dbReference type="AlphaFoldDB" id="A0A6C0AXS8"/>
<feature type="domain" description="RNase III" evidence="2">
    <location>
        <begin position="39"/>
        <end position="188"/>
    </location>
</feature>
<dbReference type="GO" id="GO:0010468">
    <property type="term" value="P:regulation of gene expression"/>
    <property type="evidence" value="ECO:0007669"/>
    <property type="project" value="TreeGrafter"/>
</dbReference>
<name>A0A6C0AXS8_9ZZZZ</name>
<dbReference type="PANTHER" id="PTHR11207">
    <property type="entry name" value="RIBONUCLEASE III"/>
    <property type="match status" value="1"/>
</dbReference>
<dbReference type="GO" id="GO:0003725">
    <property type="term" value="F:double-stranded RNA binding"/>
    <property type="evidence" value="ECO:0007669"/>
    <property type="project" value="TreeGrafter"/>
</dbReference>
<evidence type="ECO:0000256" key="1">
    <source>
        <dbReference type="ARBA" id="ARBA00022884"/>
    </source>
</evidence>
<dbReference type="SMART" id="SM00535">
    <property type="entry name" value="RIBOc"/>
    <property type="match status" value="1"/>
</dbReference>
<keyword evidence="1" id="KW-0694">RNA-binding</keyword>
<dbReference type="SUPFAM" id="SSF69065">
    <property type="entry name" value="RNase III domain-like"/>
    <property type="match status" value="1"/>
</dbReference>
<dbReference type="GO" id="GO:0004525">
    <property type="term" value="F:ribonuclease III activity"/>
    <property type="evidence" value="ECO:0007669"/>
    <property type="project" value="InterPro"/>
</dbReference>
<evidence type="ECO:0000313" key="3">
    <source>
        <dbReference type="EMBL" id="QHS84777.1"/>
    </source>
</evidence>
<protein>
    <recommendedName>
        <fullName evidence="2">RNase III domain-containing protein</fullName>
    </recommendedName>
</protein>
<dbReference type="Gene3D" id="1.10.1520.10">
    <property type="entry name" value="Ribonuclease III domain"/>
    <property type="match status" value="1"/>
</dbReference>
<dbReference type="PANTHER" id="PTHR11207:SF0">
    <property type="entry name" value="RIBONUCLEASE 3"/>
    <property type="match status" value="1"/>
</dbReference>
<proteinExistence type="predicted"/>
<reference evidence="3" key="1">
    <citation type="journal article" date="2020" name="Nature">
        <title>Giant virus diversity and host interactions through global metagenomics.</title>
        <authorList>
            <person name="Schulz F."/>
            <person name="Roux S."/>
            <person name="Paez-Espino D."/>
            <person name="Jungbluth S."/>
            <person name="Walsh D.A."/>
            <person name="Denef V.J."/>
            <person name="McMahon K.D."/>
            <person name="Konstantinidis K.T."/>
            <person name="Eloe-Fadrosh E.A."/>
            <person name="Kyrpides N.C."/>
            <person name="Woyke T."/>
        </authorList>
    </citation>
    <scope>NUCLEOTIDE SEQUENCE</scope>
    <source>
        <strain evidence="3">GVMAG-S-ERX556022-25</strain>
    </source>
</reference>
<organism evidence="3">
    <name type="scientific">viral metagenome</name>
    <dbReference type="NCBI Taxonomy" id="1070528"/>
    <lineage>
        <taxon>unclassified sequences</taxon>
        <taxon>metagenomes</taxon>
        <taxon>organismal metagenomes</taxon>
    </lineage>
</organism>